<dbReference type="SMART" id="SM00355">
    <property type="entry name" value="ZnF_C2H2"/>
    <property type="match status" value="2"/>
</dbReference>
<keyword evidence="6" id="KW-0479">Metal-binding</keyword>
<organism evidence="10">
    <name type="scientific">Dermatophagoides farinae</name>
    <name type="common">American house dust mite</name>
    <dbReference type="NCBI Taxonomy" id="6954"/>
    <lineage>
        <taxon>Eukaryota</taxon>
        <taxon>Metazoa</taxon>
        <taxon>Ecdysozoa</taxon>
        <taxon>Arthropoda</taxon>
        <taxon>Chelicerata</taxon>
        <taxon>Arachnida</taxon>
        <taxon>Acari</taxon>
        <taxon>Acariformes</taxon>
        <taxon>Sarcoptiformes</taxon>
        <taxon>Astigmata</taxon>
        <taxon>Psoroptidia</taxon>
        <taxon>Analgoidea</taxon>
        <taxon>Pyroglyphidae</taxon>
        <taxon>Dermatophagoidinae</taxon>
        <taxon>Dermatophagoides</taxon>
    </lineage>
</organism>
<dbReference type="Proteomes" id="UP000828236">
    <property type="component" value="Unassembled WGS sequence"/>
</dbReference>
<feature type="compositionally biased region" description="Low complexity" evidence="7">
    <location>
        <begin position="39"/>
        <end position="50"/>
    </location>
</feature>
<feature type="compositionally biased region" description="Basic residues" evidence="7">
    <location>
        <begin position="681"/>
        <end position="690"/>
    </location>
</feature>
<keyword evidence="6" id="KW-0863">Zinc-finger</keyword>
<dbReference type="GO" id="GO:0016199">
    <property type="term" value="P:axon midline choice point recognition"/>
    <property type="evidence" value="ECO:0007669"/>
    <property type="project" value="UniProtKB-ARBA"/>
</dbReference>
<evidence type="ECO:0000256" key="3">
    <source>
        <dbReference type="ARBA" id="ARBA00022902"/>
    </source>
</evidence>
<dbReference type="Gene3D" id="3.30.710.10">
    <property type="entry name" value="Potassium Channel Kv1.1, Chain A"/>
    <property type="match status" value="1"/>
</dbReference>
<dbReference type="PANTHER" id="PTHR23110">
    <property type="entry name" value="BTB DOMAIN TRANSCRIPTION FACTOR"/>
    <property type="match status" value="1"/>
</dbReference>
<evidence type="ECO:0000256" key="1">
    <source>
        <dbReference type="ARBA" id="ARBA00022473"/>
    </source>
</evidence>
<dbReference type="PROSITE" id="PS50097">
    <property type="entry name" value="BTB"/>
    <property type="match status" value="1"/>
</dbReference>
<feature type="compositionally biased region" description="Acidic residues" evidence="7">
    <location>
        <begin position="422"/>
        <end position="431"/>
    </location>
</feature>
<accession>A0A9D4NWU3</accession>
<dbReference type="AlphaFoldDB" id="A0A9D4NWU3"/>
<reference evidence="10" key="1">
    <citation type="submission" date="2020-06" db="EMBL/GenBank/DDBJ databases">
        <authorList>
            <person name="Ji K."/>
            <person name="Li J."/>
        </authorList>
    </citation>
    <scope>NUCLEOTIDE SEQUENCE</scope>
    <source>
        <strain evidence="10">JKM2019</strain>
        <tissue evidence="10">Whole body</tissue>
    </source>
</reference>
<dbReference type="GO" id="GO:0045467">
    <property type="term" value="P:R7 cell development"/>
    <property type="evidence" value="ECO:0007669"/>
    <property type="project" value="UniProtKB-ARBA"/>
</dbReference>
<name>A0A9D4NWU3_DERFA</name>
<feature type="compositionally biased region" description="Low complexity" evidence="7">
    <location>
        <begin position="449"/>
        <end position="469"/>
    </location>
</feature>
<dbReference type="SUPFAM" id="SSF57667">
    <property type="entry name" value="beta-beta-alpha zinc fingers"/>
    <property type="match status" value="1"/>
</dbReference>
<evidence type="ECO:0000256" key="6">
    <source>
        <dbReference type="PROSITE-ProRule" id="PRU00042"/>
    </source>
</evidence>
<dbReference type="GO" id="GO:0007526">
    <property type="term" value="P:larval somatic muscle development"/>
    <property type="evidence" value="ECO:0007669"/>
    <property type="project" value="UniProtKB-ARBA"/>
</dbReference>
<feature type="compositionally biased region" description="Acidic residues" evidence="7">
    <location>
        <begin position="494"/>
        <end position="511"/>
    </location>
</feature>
<comment type="function">
    <text evidence="5">Putative transcription factor required for axon growth and guidance in the central and peripheral nervous systems. Repels CNS axons away from the midline by promoting the expression of the midline repellent sli and its receptor robo.</text>
</comment>
<feature type="compositionally biased region" description="Polar residues" evidence="7">
    <location>
        <begin position="351"/>
        <end position="376"/>
    </location>
</feature>
<evidence type="ECO:0000256" key="4">
    <source>
        <dbReference type="ARBA" id="ARBA00023242"/>
    </source>
</evidence>
<feature type="region of interest" description="Disordered" evidence="7">
    <location>
        <begin position="391"/>
        <end position="541"/>
    </location>
</feature>
<protein>
    <submittedName>
        <fullName evidence="10">Btb/poz domain containing protein</fullName>
    </submittedName>
</protein>
<dbReference type="GO" id="GO:0008270">
    <property type="term" value="F:zinc ion binding"/>
    <property type="evidence" value="ECO:0007669"/>
    <property type="project" value="UniProtKB-KW"/>
</dbReference>
<evidence type="ECO:0000256" key="7">
    <source>
        <dbReference type="SAM" id="MobiDB-lite"/>
    </source>
</evidence>
<dbReference type="SUPFAM" id="SSF54695">
    <property type="entry name" value="POZ domain"/>
    <property type="match status" value="1"/>
</dbReference>
<evidence type="ECO:0000256" key="5">
    <source>
        <dbReference type="ARBA" id="ARBA00037382"/>
    </source>
</evidence>
<feature type="compositionally biased region" description="Basic residues" evidence="7">
    <location>
        <begin position="395"/>
        <end position="406"/>
    </location>
</feature>
<dbReference type="CDD" id="cd18315">
    <property type="entry name" value="BTB_POZ_BAB-like"/>
    <property type="match status" value="1"/>
</dbReference>
<dbReference type="GO" id="GO:0006357">
    <property type="term" value="P:regulation of transcription by RNA polymerase II"/>
    <property type="evidence" value="ECO:0007669"/>
    <property type="project" value="TreeGrafter"/>
</dbReference>
<evidence type="ECO:0000259" key="9">
    <source>
        <dbReference type="PROSITE" id="PS50157"/>
    </source>
</evidence>
<dbReference type="InterPro" id="IPR051095">
    <property type="entry name" value="Dros_DevTransReg"/>
</dbReference>
<dbReference type="EMBL" id="SDOV01000007">
    <property type="protein sequence ID" value="KAH7639751.1"/>
    <property type="molecule type" value="Genomic_DNA"/>
</dbReference>
<dbReference type="InterPro" id="IPR011333">
    <property type="entry name" value="SKP1/BTB/POZ_sf"/>
</dbReference>
<dbReference type="GO" id="GO:0035167">
    <property type="term" value="P:larval lymph gland hemopoiesis"/>
    <property type="evidence" value="ECO:0007669"/>
    <property type="project" value="UniProtKB-ARBA"/>
</dbReference>
<evidence type="ECO:0000256" key="2">
    <source>
        <dbReference type="ARBA" id="ARBA00022782"/>
    </source>
</evidence>
<feature type="domain" description="C2H2-type" evidence="9">
    <location>
        <begin position="616"/>
        <end position="643"/>
    </location>
</feature>
<evidence type="ECO:0000259" key="8">
    <source>
        <dbReference type="PROSITE" id="PS50097"/>
    </source>
</evidence>
<keyword evidence="6" id="KW-0862">Zinc</keyword>
<evidence type="ECO:0000313" key="10">
    <source>
        <dbReference type="EMBL" id="KAH7639751.1"/>
    </source>
</evidence>
<dbReference type="PANTHER" id="PTHR23110:SF111">
    <property type="entry name" value="LONGITUDINALS LACKING PROTEIN, ISOFORMS F_I_K_T"/>
    <property type="match status" value="1"/>
</dbReference>
<keyword evidence="4" id="KW-0539">Nucleus</keyword>
<feature type="region of interest" description="Disordered" evidence="7">
    <location>
        <begin position="347"/>
        <end position="376"/>
    </location>
</feature>
<keyword evidence="2" id="KW-0221">Differentiation</keyword>
<feature type="region of interest" description="Disordered" evidence="7">
    <location>
        <begin position="669"/>
        <end position="700"/>
    </location>
</feature>
<dbReference type="GO" id="GO:0008406">
    <property type="term" value="P:gonad development"/>
    <property type="evidence" value="ECO:0007669"/>
    <property type="project" value="UniProtKB-ARBA"/>
</dbReference>
<feature type="region of interest" description="Disordered" evidence="7">
    <location>
        <begin position="39"/>
        <end position="67"/>
    </location>
</feature>
<comment type="caution">
    <text evidence="10">The sequence shown here is derived from an EMBL/GenBank/DDBJ whole genome shotgun (WGS) entry which is preliminary data.</text>
</comment>
<dbReference type="GO" id="GO:0007464">
    <property type="term" value="P:R3/R4 cell fate commitment"/>
    <property type="evidence" value="ECO:0007669"/>
    <property type="project" value="UniProtKB-ARBA"/>
</dbReference>
<dbReference type="GO" id="GO:0048813">
    <property type="term" value="P:dendrite morphogenesis"/>
    <property type="evidence" value="ECO:0007669"/>
    <property type="project" value="UniProtKB-ARBA"/>
</dbReference>
<dbReference type="GO" id="GO:0045476">
    <property type="term" value="P:nurse cell apoptotic process"/>
    <property type="evidence" value="ECO:0007669"/>
    <property type="project" value="UniProtKB-ARBA"/>
</dbReference>
<feature type="domain" description="BTB" evidence="8">
    <location>
        <begin position="115"/>
        <end position="180"/>
    </location>
</feature>
<keyword evidence="3" id="KW-0524">Neurogenesis</keyword>
<dbReference type="InterPro" id="IPR000210">
    <property type="entry name" value="BTB/POZ_dom"/>
</dbReference>
<dbReference type="GO" id="GO:0005634">
    <property type="term" value="C:nucleus"/>
    <property type="evidence" value="ECO:0007669"/>
    <property type="project" value="TreeGrafter"/>
</dbReference>
<dbReference type="Gene3D" id="3.30.160.60">
    <property type="entry name" value="Classic Zinc Finger"/>
    <property type="match status" value="1"/>
</dbReference>
<dbReference type="PROSITE" id="PS00028">
    <property type="entry name" value="ZINC_FINGER_C2H2_1"/>
    <property type="match status" value="2"/>
</dbReference>
<keyword evidence="1" id="KW-0217">Developmental protein</keyword>
<reference evidence="10" key="2">
    <citation type="journal article" date="2021" name="World Allergy Organ. J.">
        <title>Chromosome-level assembly of Dermatophagoides farinae genome and transcriptome reveals two novel allergens Der f 37 and Der f 39.</title>
        <authorList>
            <person name="Chen J."/>
            <person name="Cai Z."/>
            <person name="Fan D."/>
            <person name="Hu J."/>
            <person name="Hou Y."/>
            <person name="He Y."/>
            <person name="Zhang Z."/>
            <person name="Zhao Z."/>
            <person name="Gao P."/>
            <person name="Hu W."/>
            <person name="Sun J."/>
            <person name="Li J."/>
            <person name="Ji K."/>
        </authorList>
    </citation>
    <scope>NUCLEOTIDE SEQUENCE</scope>
    <source>
        <strain evidence="10">JKM2019</strain>
    </source>
</reference>
<feature type="domain" description="C2H2-type" evidence="9">
    <location>
        <begin position="645"/>
        <end position="673"/>
    </location>
</feature>
<feature type="compositionally biased region" description="Polar residues" evidence="7">
    <location>
        <begin position="526"/>
        <end position="535"/>
    </location>
</feature>
<dbReference type="InterPro" id="IPR036236">
    <property type="entry name" value="Znf_C2H2_sf"/>
</dbReference>
<dbReference type="SMART" id="SM00225">
    <property type="entry name" value="BTB"/>
    <property type="match status" value="1"/>
</dbReference>
<dbReference type="PROSITE" id="PS50157">
    <property type="entry name" value="ZINC_FINGER_C2H2_2"/>
    <property type="match status" value="2"/>
</dbReference>
<feature type="compositionally biased region" description="Polar residues" evidence="7">
    <location>
        <begin position="477"/>
        <end position="487"/>
    </location>
</feature>
<proteinExistence type="predicted"/>
<dbReference type="InterPro" id="IPR013087">
    <property type="entry name" value="Znf_C2H2_type"/>
</dbReference>
<dbReference type="Pfam" id="PF00651">
    <property type="entry name" value="BTB"/>
    <property type="match status" value="1"/>
</dbReference>
<gene>
    <name evidence="10" type="ORF">HUG17_3784</name>
</gene>
<sequence>MANSVSVSGNFNHNQLTNNIYSSFLFFSHYQKQQMSALYNSPSPQPLLQSPLPPPSSSSHYGGGNSGSSSAAAAAAAAASTVAHHQQQQYCLKWNNHRNNMVKVFNELLSDENFVDVTLACDGVSIKAHKLVLSACSTYFRDLFINNPCKHPIVILKDINYEDLQAIINFMYSGEVNVSYSQLGPLLKTAEALKIKGLTDVNEKHGNAFFNGIGGNGGPLAGQFPSNDIPGSPYIPNGTTTPTGGANDSVANFYNRMALESLTNQAIAASSGNVSDGTNTGSGGNGEPSNAYLAFMAQRFKKRRKKHKNGSAMALANVFNANGVAAAAAFNSLAAAAAAAAAASSCAGSNTTKATTTNGFGSSPPTTTKRHQSLSSSNNAKMLMFNRQQSTNNHNHNHHMDHHGGRHNGNGNGDHNHHNNDNDDLGIDSGDESISNLSLPSKRLKESNMNDSDSFNNNSDNNGHNNNSNHHQRSSSTPPQSMINGNTQHQHQDEDQEDDGGDDVDDDDDDGGGGGQHHSHHMLATNGDTSSNIGDNENGDSMAQDAMMMSMNDSDDEFYPDVKPIVSLDESPSPTNSTMDDNSSFNSSSFAAAVGPILENSLTGSNSTPNNSTKVCVCHLCHLTFTAYSSLRRHMTRHYADRERYECDICLKSYSRKDYLKEHKKLKHSDVAKVMSSQRGQKSHHNHHHQQQQTAASSVS</sequence>